<proteinExistence type="predicted"/>
<dbReference type="RefSeq" id="WP_164578168.1">
    <property type="nucleotide sequence ID" value="NZ_JAAXDH010000025.1"/>
</dbReference>
<comment type="caution">
    <text evidence="1">The sequence shown here is derived from an EMBL/GenBank/DDBJ whole genome shotgun (WGS) entry which is preliminary data.</text>
</comment>
<protein>
    <submittedName>
        <fullName evidence="1">Uncharacterized protein</fullName>
    </submittedName>
</protein>
<name>A0A6P0BED6_RHILE</name>
<dbReference type="EMBL" id="WUEZ01000032">
    <property type="protein sequence ID" value="NEI37234.1"/>
    <property type="molecule type" value="Genomic_DNA"/>
</dbReference>
<dbReference type="Proteomes" id="UP000471560">
    <property type="component" value="Unassembled WGS sequence"/>
</dbReference>
<organism evidence="1 2">
    <name type="scientific">Rhizobium leguminosarum</name>
    <dbReference type="NCBI Taxonomy" id="384"/>
    <lineage>
        <taxon>Bacteria</taxon>
        <taxon>Pseudomonadati</taxon>
        <taxon>Pseudomonadota</taxon>
        <taxon>Alphaproteobacteria</taxon>
        <taxon>Hyphomicrobiales</taxon>
        <taxon>Rhizobiaceae</taxon>
        <taxon>Rhizobium/Agrobacterium group</taxon>
        <taxon>Rhizobium</taxon>
    </lineage>
</organism>
<accession>A0A6P0BED6</accession>
<reference evidence="1 2" key="1">
    <citation type="submission" date="2019-12" db="EMBL/GenBank/DDBJ databases">
        <title>Rhizobium genotypes associated with high levels of biological nitrogen fixation by grain legumes in a temperate-maritime cropping system.</title>
        <authorList>
            <person name="Maluk M."/>
            <person name="Francesc Ferrando Molina F."/>
            <person name="Lopez Del Egido L."/>
            <person name="Lafos M."/>
            <person name="Langarica-Fuentes A."/>
            <person name="Gebre Yohannes G."/>
            <person name="Young M.W."/>
            <person name="Martin P."/>
            <person name="Gantlett R."/>
            <person name="Kenicer G."/>
            <person name="Hawes C."/>
            <person name="Begg G.S."/>
            <person name="Quilliam R.S."/>
            <person name="Squire G.R."/>
            <person name="Poole P.S."/>
            <person name="Young P.W."/>
            <person name="Iannetta P.M."/>
            <person name="James E.K."/>
        </authorList>
    </citation>
    <scope>NUCLEOTIDE SEQUENCE [LARGE SCALE GENOMIC DNA]</scope>
    <source>
        <strain evidence="1 2">JHI1096</strain>
    </source>
</reference>
<gene>
    <name evidence="1" type="ORF">GR204_25180</name>
</gene>
<evidence type="ECO:0000313" key="2">
    <source>
        <dbReference type="Proteomes" id="UP000471560"/>
    </source>
</evidence>
<dbReference type="AlphaFoldDB" id="A0A6P0BED6"/>
<evidence type="ECO:0000313" key="1">
    <source>
        <dbReference type="EMBL" id="NEI37234.1"/>
    </source>
</evidence>
<sequence length="207" mass="23459">MEKRAADHSILDAAFREASLNTYFPLATVRCPDRPAFRSQIARDLGCLLDVDETVVAWSCLCFGAHVDDRVHVVDFMVDHFDGTREFLDVAEFFGDPAVTETIACMKRRHRFVTLGEIYSGYRLQNAKDLLRYARFRTPLNDRVRLMAALSEAGSITVGETFNLFREVPPLTAIAWMTLHRFISMDLDEAPIGPDTLIRRSSNEVAL</sequence>